<organism evidence="4 5">
    <name type="scientific">Dactylosporangium salmoneum</name>
    <dbReference type="NCBI Taxonomy" id="53361"/>
    <lineage>
        <taxon>Bacteria</taxon>
        <taxon>Bacillati</taxon>
        <taxon>Actinomycetota</taxon>
        <taxon>Actinomycetes</taxon>
        <taxon>Micromonosporales</taxon>
        <taxon>Micromonosporaceae</taxon>
        <taxon>Dactylosporangium</taxon>
    </lineage>
</organism>
<gene>
    <name evidence="4" type="ORF">GCM10010170_015480</name>
</gene>
<dbReference type="PANTHER" id="PTHR13847:SF289">
    <property type="entry name" value="GLYCINE OXIDASE"/>
    <property type="match status" value="1"/>
</dbReference>
<dbReference type="Pfam" id="PF01266">
    <property type="entry name" value="DAO"/>
    <property type="match status" value="1"/>
</dbReference>
<protein>
    <submittedName>
        <fullName evidence="4">FAD-binding oxidoreductase</fullName>
    </submittedName>
</protein>
<comment type="caution">
    <text evidence="4">The sequence shown here is derived from an EMBL/GenBank/DDBJ whole genome shotgun (WGS) entry which is preliminary data.</text>
</comment>
<sequence length="339" mass="33602">MRVVVVGAGIVGAAIAFAAARRGAEVTLVDAVGPAAGATGASFGWIGTSGKFPGGAAALRDDVLPHWRRLEAEVPGVEIRWTGSLTWPAPDGPVPGAQLLAADRVAALEPNLRDPSPGALHHPGDGALDPVAVTGALIDAARGLGARTRFGVPVERVLVRGGRAAGVETPDGPIGADAVVAAAGTGMAGLCDLPVAASPAVLVRIPAQRGLVRTVFAAPGFEVRERAGGGLLAAVGCPDGPEEAGHRAARAVAAAFRGTADARPDAVHVGLRPMPADRAPIVGPVPGLPGLYAAVMHSGVTLAPVVGDLVATEVVDGVPAAALAGCRPERYAACDTQGT</sequence>
<evidence type="ECO:0000259" key="3">
    <source>
        <dbReference type="Pfam" id="PF01266"/>
    </source>
</evidence>
<feature type="signal peptide" evidence="2">
    <location>
        <begin position="1"/>
        <end position="18"/>
    </location>
</feature>
<reference evidence="4 5" key="1">
    <citation type="journal article" date="2019" name="Int. J. Syst. Evol. Microbiol.">
        <title>The Global Catalogue of Microorganisms (GCM) 10K type strain sequencing project: providing services to taxonomists for standard genome sequencing and annotation.</title>
        <authorList>
            <consortium name="The Broad Institute Genomics Platform"/>
            <consortium name="The Broad Institute Genome Sequencing Center for Infectious Disease"/>
            <person name="Wu L."/>
            <person name="Ma J."/>
        </authorList>
    </citation>
    <scope>NUCLEOTIDE SEQUENCE [LARGE SCALE GENOMIC DNA]</scope>
    <source>
        <strain evidence="4 5">JCM 3272</strain>
    </source>
</reference>
<dbReference type="InterPro" id="IPR036188">
    <property type="entry name" value="FAD/NAD-bd_sf"/>
</dbReference>
<dbReference type="InterPro" id="IPR006076">
    <property type="entry name" value="FAD-dep_OxRdtase"/>
</dbReference>
<dbReference type="Gene3D" id="3.50.50.60">
    <property type="entry name" value="FAD/NAD(P)-binding domain"/>
    <property type="match status" value="1"/>
</dbReference>
<accession>A0ABN3FQU0</accession>
<evidence type="ECO:0000313" key="5">
    <source>
        <dbReference type="Proteomes" id="UP001501444"/>
    </source>
</evidence>
<dbReference type="Gene3D" id="3.30.9.10">
    <property type="entry name" value="D-Amino Acid Oxidase, subunit A, domain 2"/>
    <property type="match status" value="1"/>
</dbReference>
<keyword evidence="2" id="KW-0732">Signal</keyword>
<feature type="chain" id="PRO_5045122763" evidence="2">
    <location>
        <begin position="19"/>
        <end position="339"/>
    </location>
</feature>
<dbReference type="EMBL" id="BAAARV010000016">
    <property type="protein sequence ID" value="GAA2335564.1"/>
    <property type="molecule type" value="Genomic_DNA"/>
</dbReference>
<keyword evidence="5" id="KW-1185">Reference proteome</keyword>
<name>A0ABN3FQU0_9ACTN</name>
<feature type="domain" description="FAD dependent oxidoreductase" evidence="3">
    <location>
        <begin position="2"/>
        <end position="311"/>
    </location>
</feature>
<evidence type="ECO:0000256" key="2">
    <source>
        <dbReference type="SAM" id="SignalP"/>
    </source>
</evidence>
<dbReference type="Proteomes" id="UP001501444">
    <property type="component" value="Unassembled WGS sequence"/>
</dbReference>
<evidence type="ECO:0000313" key="4">
    <source>
        <dbReference type="EMBL" id="GAA2335564.1"/>
    </source>
</evidence>
<dbReference type="SUPFAM" id="SSF51905">
    <property type="entry name" value="FAD/NAD(P)-binding domain"/>
    <property type="match status" value="1"/>
</dbReference>
<evidence type="ECO:0000256" key="1">
    <source>
        <dbReference type="ARBA" id="ARBA00023002"/>
    </source>
</evidence>
<proteinExistence type="predicted"/>
<dbReference type="PANTHER" id="PTHR13847">
    <property type="entry name" value="SARCOSINE DEHYDROGENASE-RELATED"/>
    <property type="match status" value="1"/>
</dbReference>
<keyword evidence="1" id="KW-0560">Oxidoreductase</keyword>
<dbReference type="RefSeq" id="WP_344611558.1">
    <property type="nucleotide sequence ID" value="NZ_BAAARV010000016.1"/>
</dbReference>